<proteinExistence type="predicted"/>
<dbReference type="EMBL" id="JAGFNK010000144">
    <property type="protein sequence ID" value="KAI9507025.1"/>
    <property type="molecule type" value="Genomic_DNA"/>
</dbReference>
<dbReference type="Proteomes" id="UP001207468">
    <property type="component" value="Unassembled WGS sequence"/>
</dbReference>
<name>A0ACC0U669_9AGAM</name>
<keyword evidence="2" id="KW-1185">Reference proteome</keyword>
<reference evidence="1" key="1">
    <citation type="submission" date="2021-03" db="EMBL/GenBank/DDBJ databases">
        <title>Evolutionary priming and transition to the ectomycorrhizal habit in an iconic lineage of mushroom-forming fungi: is preadaptation a requirement?</title>
        <authorList>
            <consortium name="DOE Joint Genome Institute"/>
            <person name="Looney B.P."/>
            <person name="Miyauchi S."/>
            <person name="Morin E."/>
            <person name="Drula E."/>
            <person name="Courty P.E."/>
            <person name="Chicoki N."/>
            <person name="Fauchery L."/>
            <person name="Kohler A."/>
            <person name="Kuo A."/>
            <person name="LaButti K."/>
            <person name="Pangilinan J."/>
            <person name="Lipzen A."/>
            <person name="Riley R."/>
            <person name="Andreopoulos W."/>
            <person name="He G."/>
            <person name="Johnson J."/>
            <person name="Barry K.W."/>
            <person name="Grigoriev I.V."/>
            <person name="Nagy L."/>
            <person name="Hibbett D."/>
            <person name="Henrissat B."/>
            <person name="Matheny P.B."/>
            <person name="Labbe J."/>
            <person name="Martin A.F."/>
        </authorList>
    </citation>
    <scope>NUCLEOTIDE SEQUENCE</scope>
    <source>
        <strain evidence="1">BPL698</strain>
    </source>
</reference>
<sequence>MADNDAAHPNSSELHSLAYQVGGHAGIQVIGDGALIVKAALPVELQFYQSIQADSALASLRQWVPTYIGTLRLEGQNTAEGLASVDGVPDHEKEMIVIENVAHGFRKPNILDIKLGTVLYDEDATPEKRERMEKQARETTSAETGIRLTGFQLFGNESSEPLVVPKDYGKSLRATELHAGIARFFPVHDSMIGLPGADPGGRMDVGLPETLLVPILRIIRKSVQEIRDILSRIELRMVGCSLLIVYEGDWSRAERSVEWLGKEEECVSSGEDEDEDEDEEDSEEDGGTDWPCAVRLIDFAHTRVVGGEGPDRGVLRGVDTVLGLLDGRIRSLM</sequence>
<organism evidence="1 2">
    <name type="scientific">Russula earlei</name>
    <dbReference type="NCBI Taxonomy" id="71964"/>
    <lineage>
        <taxon>Eukaryota</taxon>
        <taxon>Fungi</taxon>
        <taxon>Dikarya</taxon>
        <taxon>Basidiomycota</taxon>
        <taxon>Agaricomycotina</taxon>
        <taxon>Agaricomycetes</taxon>
        <taxon>Russulales</taxon>
        <taxon>Russulaceae</taxon>
        <taxon>Russula</taxon>
    </lineage>
</organism>
<comment type="caution">
    <text evidence="1">The sequence shown here is derived from an EMBL/GenBank/DDBJ whole genome shotgun (WGS) entry which is preliminary data.</text>
</comment>
<protein>
    <submittedName>
        <fullName evidence="1">Uncharacterized protein</fullName>
    </submittedName>
</protein>
<evidence type="ECO:0000313" key="2">
    <source>
        <dbReference type="Proteomes" id="UP001207468"/>
    </source>
</evidence>
<accession>A0ACC0U669</accession>
<evidence type="ECO:0000313" key="1">
    <source>
        <dbReference type="EMBL" id="KAI9507025.1"/>
    </source>
</evidence>
<gene>
    <name evidence="1" type="ORF">F5148DRAFT_165858</name>
</gene>